<keyword evidence="3" id="KW-1185">Reference proteome</keyword>
<feature type="region of interest" description="Disordered" evidence="1">
    <location>
        <begin position="362"/>
        <end position="395"/>
    </location>
</feature>
<evidence type="ECO:0000313" key="2">
    <source>
        <dbReference type="EMBL" id="KEQ67376.1"/>
    </source>
</evidence>
<proteinExistence type="predicted"/>
<feature type="compositionally biased region" description="Basic and acidic residues" evidence="1">
    <location>
        <begin position="24"/>
        <end position="34"/>
    </location>
</feature>
<feature type="compositionally biased region" description="Polar residues" evidence="1">
    <location>
        <begin position="9"/>
        <end position="22"/>
    </location>
</feature>
<evidence type="ECO:0000313" key="3">
    <source>
        <dbReference type="Proteomes" id="UP000030672"/>
    </source>
</evidence>
<accession>A0A074WYA9</accession>
<name>A0A074WYA9_AURM1</name>
<dbReference type="RefSeq" id="XP_040884399.1">
    <property type="nucleotide sequence ID" value="XM_041027271.1"/>
</dbReference>
<dbReference type="AlphaFoldDB" id="A0A074WYA9"/>
<protein>
    <submittedName>
        <fullName evidence="2">Uncharacterized protein</fullName>
    </submittedName>
</protein>
<evidence type="ECO:0000256" key="1">
    <source>
        <dbReference type="SAM" id="MobiDB-lite"/>
    </source>
</evidence>
<sequence length="395" mass="43528">MGRKVGPTAATSDPGNNNSTPQEDPAKDSAKEPAEESIQIPEIELMAAVSKDPVLLLIFDGIKKCIRNTRIATYLRLNFAKLTAIRDLKESDMAIGDLLLALQSLEIDTTKSTFTATDGFAQKANKAGRALAKLYPNVAKRAACVLLQLISESDVQIPAVYHQSRVDDLCAVWYAINSDRYYQSNETVASCIDYGFRVLVVTHLHLVGGTPSHFEVLQRPKHMRYQQFLGLLPDFLSVARCKKSARLGYSIKTPTTGPWKYQYASSLNALDPKHWEVLNEASYNIIKSDTEKLVFLIHADDEAMPLRIAAKVQSCPKYWNTWSGSITHITTREGPVTMPHTNFLPAPLAGAAIAHAPVPTTAGPPVELLLPSRPGSKRSRSKDGQQGSKRARVEY</sequence>
<dbReference type="GeneID" id="63920644"/>
<dbReference type="EMBL" id="KL584824">
    <property type="protein sequence ID" value="KEQ67376.1"/>
    <property type="molecule type" value="Genomic_DNA"/>
</dbReference>
<organism evidence="2 3">
    <name type="scientific">Aureobasidium melanogenum (strain CBS 110374)</name>
    <name type="common">Aureobasidium pullulans var. melanogenum</name>
    <dbReference type="NCBI Taxonomy" id="1043003"/>
    <lineage>
        <taxon>Eukaryota</taxon>
        <taxon>Fungi</taxon>
        <taxon>Dikarya</taxon>
        <taxon>Ascomycota</taxon>
        <taxon>Pezizomycotina</taxon>
        <taxon>Dothideomycetes</taxon>
        <taxon>Dothideomycetidae</taxon>
        <taxon>Dothideales</taxon>
        <taxon>Saccotheciaceae</taxon>
        <taxon>Aureobasidium</taxon>
    </lineage>
</organism>
<feature type="region of interest" description="Disordered" evidence="1">
    <location>
        <begin position="1"/>
        <end position="36"/>
    </location>
</feature>
<dbReference type="Proteomes" id="UP000030672">
    <property type="component" value="Unassembled WGS sequence"/>
</dbReference>
<gene>
    <name evidence="2" type="ORF">M437DRAFT_80024</name>
</gene>
<reference evidence="2 3" key="1">
    <citation type="journal article" date="2014" name="BMC Genomics">
        <title>Genome sequencing of four Aureobasidium pullulans varieties: biotechnological potential, stress tolerance, and description of new species.</title>
        <authorList>
            <person name="Gostin Ar C."/>
            <person name="Ohm R.A."/>
            <person name="Kogej T."/>
            <person name="Sonjak S."/>
            <person name="Turk M."/>
            <person name="Zajc J."/>
            <person name="Zalar P."/>
            <person name="Grube M."/>
            <person name="Sun H."/>
            <person name="Han J."/>
            <person name="Sharma A."/>
            <person name="Chiniquy J."/>
            <person name="Ngan C.Y."/>
            <person name="Lipzen A."/>
            <person name="Barry K."/>
            <person name="Grigoriev I.V."/>
            <person name="Gunde-Cimerman N."/>
        </authorList>
    </citation>
    <scope>NUCLEOTIDE SEQUENCE [LARGE SCALE GENOMIC DNA]</scope>
    <source>
        <strain evidence="2 3">CBS 110374</strain>
    </source>
</reference>
<dbReference type="HOGENOM" id="CLU_698247_0_0_1"/>